<keyword evidence="3" id="KW-1185">Reference proteome</keyword>
<feature type="chain" id="PRO_5040839206" evidence="2">
    <location>
        <begin position="19"/>
        <end position="299"/>
    </location>
</feature>
<evidence type="ECO:0000313" key="3">
    <source>
        <dbReference type="Proteomes" id="UP001165740"/>
    </source>
</evidence>
<evidence type="ECO:0000256" key="1">
    <source>
        <dbReference type="SAM" id="MobiDB-lite"/>
    </source>
</evidence>
<keyword evidence="2" id="KW-0732">Signal</keyword>
<dbReference type="OrthoDB" id="6057836at2759"/>
<feature type="region of interest" description="Disordered" evidence="1">
    <location>
        <begin position="204"/>
        <end position="228"/>
    </location>
</feature>
<accession>A0A9W2Z6Z3</accession>
<dbReference type="AlphaFoldDB" id="A0A9W2Z6Z3"/>
<organism evidence="3 4">
    <name type="scientific">Biomphalaria glabrata</name>
    <name type="common">Bloodfluke planorb</name>
    <name type="synonym">Freshwater snail</name>
    <dbReference type="NCBI Taxonomy" id="6526"/>
    <lineage>
        <taxon>Eukaryota</taxon>
        <taxon>Metazoa</taxon>
        <taxon>Spiralia</taxon>
        <taxon>Lophotrochozoa</taxon>
        <taxon>Mollusca</taxon>
        <taxon>Gastropoda</taxon>
        <taxon>Heterobranchia</taxon>
        <taxon>Euthyneura</taxon>
        <taxon>Panpulmonata</taxon>
        <taxon>Hygrophila</taxon>
        <taxon>Lymnaeoidea</taxon>
        <taxon>Planorbidae</taxon>
        <taxon>Biomphalaria</taxon>
    </lineage>
</organism>
<proteinExistence type="predicted"/>
<evidence type="ECO:0000313" key="4">
    <source>
        <dbReference type="RefSeq" id="XP_055870683.1"/>
    </source>
</evidence>
<dbReference type="Proteomes" id="UP001165740">
    <property type="component" value="Chromosome 16"/>
</dbReference>
<name>A0A9W2Z6Z3_BIOGL</name>
<gene>
    <name evidence="4" type="primary">LOC106069865</name>
</gene>
<protein>
    <submittedName>
        <fullName evidence="4">Uncharacterized protein LOC106069865</fullName>
    </submittedName>
</protein>
<feature type="compositionally biased region" description="Low complexity" evidence="1">
    <location>
        <begin position="204"/>
        <end position="213"/>
    </location>
</feature>
<feature type="region of interest" description="Disordered" evidence="1">
    <location>
        <begin position="242"/>
        <end position="263"/>
    </location>
</feature>
<reference evidence="4" key="1">
    <citation type="submission" date="2025-08" db="UniProtKB">
        <authorList>
            <consortium name="RefSeq"/>
        </authorList>
    </citation>
    <scope>IDENTIFICATION</scope>
</reference>
<feature type="compositionally biased region" description="Polar residues" evidence="1">
    <location>
        <begin position="247"/>
        <end position="263"/>
    </location>
</feature>
<evidence type="ECO:0000256" key="2">
    <source>
        <dbReference type="SAM" id="SignalP"/>
    </source>
</evidence>
<feature type="signal peptide" evidence="2">
    <location>
        <begin position="1"/>
        <end position="18"/>
    </location>
</feature>
<sequence length="299" mass="33142">MLFILSLILIQCPRWSTTEQVQCHNDIIKCETADSQSVVNNKYYCCDVGFSMQWVKNNITGQKDCVCDRYYYVSDCLEGHSACQGATSMSSDGAKIKCCRHGAKMSIVSNTVFNGVLQNYCRCMQYMNIANSKAPSNQNSMAEAMQEMQMLGAMGLLPEEMYASVNQMSRIMNPASAPSAFSDPLISSFVEGVVQGLVKAFGDVNNSTNPSRSVSRRRNRRPYTNNHMVYSQPYIPPTSYIPPAAQVPQQSQNGQNSVVTNSNPPKLVNSGANVNPLYSSVNPYSNIRPSHRNIYTGKR</sequence>
<dbReference type="RefSeq" id="XP_055870683.1">
    <property type="nucleotide sequence ID" value="XM_056014708.1"/>
</dbReference>
<dbReference type="GeneID" id="106069865"/>